<dbReference type="Gene3D" id="3.30.70.100">
    <property type="match status" value="1"/>
</dbReference>
<dbReference type="PANTHER" id="PTHR21017:SF17">
    <property type="entry name" value="PROTEIN NIPSNAP"/>
    <property type="match status" value="1"/>
</dbReference>
<gene>
    <name evidence="3" type="ORF">SAMN04488105_11429</name>
</gene>
<dbReference type="PANTHER" id="PTHR21017">
    <property type="entry name" value="NIPSNAP-RELATED"/>
    <property type="match status" value="1"/>
</dbReference>
<evidence type="ECO:0000313" key="3">
    <source>
        <dbReference type="EMBL" id="SDF18498.1"/>
    </source>
</evidence>
<evidence type="ECO:0000259" key="2">
    <source>
        <dbReference type="Pfam" id="PF07978"/>
    </source>
</evidence>
<dbReference type="AlphaFoldDB" id="A0A1G7J0T9"/>
<dbReference type="Proteomes" id="UP000198994">
    <property type="component" value="Unassembled WGS sequence"/>
</dbReference>
<name>A0A1G7J0T9_9RHOB</name>
<evidence type="ECO:0000313" key="4">
    <source>
        <dbReference type="Proteomes" id="UP000198994"/>
    </source>
</evidence>
<dbReference type="STRING" id="282683.SAMN04488105_11429"/>
<feature type="domain" description="NIPSNAP" evidence="2">
    <location>
        <begin position="3"/>
        <end position="102"/>
    </location>
</feature>
<comment type="similarity">
    <text evidence="1">Belongs to the NipSnap family.</text>
</comment>
<dbReference type="OrthoDB" id="4124121at2"/>
<dbReference type="Pfam" id="PF07978">
    <property type="entry name" value="NIPSNAP"/>
    <property type="match status" value="1"/>
</dbReference>
<protein>
    <submittedName>
        <fullName evidence="3">NIPSNAP protein</fullName>
    </submittedName>
</protein>
<proteinExistence type="inferred from homology"/>
<dbReference type="SUPFAM" id="SSF54909">
    <property type="entry name" value="Dimeric alpha+beta barrel"/>
    <property type="match status" value="1"/>
</dbReference>
<dbReference type="InterPro" id="IPR011008">
    <property type="entry name" value="Dimeric_a/b-barrel"/>
</dbReference>
<evidence type="ECO:0000256" key="1">
    <source>
        <dbReference type="ARBA" id="ARBA00005291"/>
    </source>
</evidence>
<dbReference type="EMBL" id="FNAV01000014">
    <property type="protein sequence ID" value="SDF18498.1"/>
    <property type="molecule type" value="Genomic_DNA"/>
</dbReference>
<sequence>MIYEERDYAIKPGKLNTFVGLYRDYGVEIQKKYLGTFIGYFTTEIGELNHVVALWSYESLDQRAEMRAAMLADPEWSEYLARVDGLLQTQNTRILTPTSFSPLQ</sequence>
<dbReference type="InterPro" id="IPR012577">
    <property type="entry name" value="NIPSNAP"/>
</dbReference>
<accession>A0A1G7J0T9</accession>
<keyword evidence="4" id="KW-1185">Reference proteome</keyword>
<organism evidence="3 4">
    <name type="scientific">Salipiger thiooxidans</name>
    <dbReference type="NCBI Taxonomy" id="282683"/>
    <lineage>
        <taxon>Bacteria</taxon>
        <taxon>Pseudomonadati</taxon>
        <taxon>Pseudomonadota</taxon>
        <taxon>Alphaproteobacteria</taxon>
        <taxon>Rhodobacterales</taxon>
        <taxon>Roseobacteraceae</taxon>
        <taxon>Salipiger</taxon>
    </lineage>
</organism>
<reference evidence="4" key="1">
    <citation type="submission" date="2016-10" db="EMBL/GenBank/DDBJ databases">
        <authorList>
            <person name="Varghese N."/>
            <person name="Submissions S."/>
        </authorList>
    </citation>
    <scope>NUCLEOTIDE SEQUENCE [LARGE SCALE GENOMIC DNA]</scope>
    <source>
        <strain evidence="4">DSM 10146</strain>
    </source>
</reference>
<dbReference type="InterPro" id="IPR051557">
    <property type="entry name" value="NipSnap_domain"/>
</dbReference>
<dbReference type="RefSeq" id="WP_089962375.1">
    <property type="nucleotide sequence ID" value="NZ_FNAV01000014.1"/>
</dbReference>